<keyword evidence="2" id="KW-1185">Reference proteome</keyword>
<organism evidence="1 2">
    <name type="scientific">Russula earlei</name>
    <dbReference type="NCBI Taxonomy" id="71964"/>
    <lineage>
        <taxon>Eukaryota</taxon>
        <taxon>Fungi</taxon>
        <taxon>Dikarya</taxon>
        <taxon>Basidiomycota</taxon>
        <taxon>Agaricomycotina</taxon>
        <taxon>Agaricomycetes</taxon>
        <taxon>Russulales</taxon>
        <taxon>Russulaceae</taxon>
        <taxon>Russula</taxon>
    </lineage>
</organism>
<reference evidence="1" key="1">
    <citation type="submission" date="2021-03" db="EMBL/GenBank/DDBJ databases">
        <title>Evolutionary priming and transition to the ectomycorrhizal habit in an iconic lineage of mushroom-forming fungi: is preadaptation a requirement?</title>
        <authorList>
            <consortium name="DOE Joint Genome Institute"/>
            <person name="Looney B.P."/>
            <person name="Miyauchi S."/>
            <person name="Morin E."/>
            <person name="Drula E."/>
            <person name="Courty P.E."/>
            <person name="Chicoki N."/>
            <person name="Fauchery L."/>
            <person name="Kohler A."/>
            <person name="Kuo A."/>
            <person name="LaButti K."/>
            <person name="Pangilinan J."/>
            <person name="Lipzen A."/>
            <person name="Riley R."/>
            <person name="Andreopoulos W."/>
            <person name="He G."/>
            <person name="Johnson J."/>
            <person name="Barry K.W."/>
            <person name="Grigoriev I.V."/>
            <person name="Nagy L."/>
            <person name="Hibbett D."/>
            <person name="Henrissat B."/>
            <person name="Matheny P.B."/>
            <person name="Labbe J."/>
            <person name="Martin A.F."/>
        </authorList>
    </citation>
    <scope>NUCLEOTIDE SEQUENCE</scope>
    <source>
        <strain evidence="1">BPL698</strain>
    </source>
</reference>
<sequence length="992" mass="108042">MVGTVLPAQQATTITGVVTDSAGVPLPRAAITLKGTKRTVISNDQGNFTIHAAPKQTLTVSMVGYEDKELTLSQSANLTIALKAAPNALNDVVVVGYGTVRKKDLTGSVAVVNVDDAKKTASYDVAKLLQGQAAGVSVHGSGEPGGYVQIKIRGISTFGNNSPLFVIDGVPVDAPYDFSPDDIESIQILKDASAGAIYGSRAATGVIIITTKKAHAGETRVNYSGYAGLQNIVKRIPVTNRVQYQKITTAAELNAGLTIAPANDPTSPQYVSNINTDWQKEALKTGVIQDHNINITGGTQSLSGNLSVGYFDQTGTQVGPQSYNRYTVNSNVQGKKGIFSYGGKFAYTQSQKGNYAATNGHAVFGGTVTSMLTAIPTMPVYDATRLGGYGGSDAVKNRAISANVVGINKLVNDYSNRNRFLGNAWGEIEILPNLKYKLNMSYDRTDYKNFHFEPKFDMGYYYLNNMYYMYQQDGFVSTGLVENTLSYQLHTGKHKIDFLAGMTYQQDHNEWMAATATDTTDLPFQTFGAVSNPAAKGVTSWTGTATLFSLLGRINYNYNDRYLVTANFRRDGSSKFSPYNRYGNFAGFAGAWNVSNESFIHLPRTISSLKLRAGYGELGNQSSLGYYDYQSYIDNSANYLFNNGLAVGGATVSVADPSLKWESTITSNGAMDIGFLHEKLTLTVEYFTRESKDIITAIPIPYSVGSFPQTLTTNAASVKNTGWEFTVNYKQQAGAFKYSISANAYTLQNKVLKLGGTNNPIYGSGSKTEVGGEVGRLYGFVTEGIFQSTAEIQKHATQTNAAVGDLKFKDRDGNNVITDDDRVYLGSAIPKFYYGFNFDASYKNFDCSIFFQGSEGNKVFNGVYQALMAGQYGNDHVDELNYWSPQNTNTNIPRPVIGDPNGNNRFSDRFVQDGSYVKLQNAQVGYTISPKHHGQPVFKNFRVYLSGQNLLTITKYKGYDPDFISDGLFSRGFDYGSFPNPRTVMLGLQIGL</sequence>
<dbReference type="Proteomes" id="UP001207468">
    <property type="component" value="Unassembled WGS sequence"/>
</dbReference>
<comment type="caution">
    <text evidence="1">The sequence shown here is derived from an EMBL/GenBank/DDBJ whole genome shotgun (WGS) entry which is preliminary data.</text>
</comment>
<name>A0ACC0TXK5_9AGAM</name>
<evidence type="ECO:0000313" key="2">
    <source>
        <dbReference type="Proteomes" id="UP001207468"/>
    </source>
</evidence>
<evidence type="ECO:0000313" key="1">
    <source>
        <dbReference type="EMBL" id="KAI9452835.1"/>
    </source>
</evidence>
<protein>
    <submittedName>
        <fullName evidence="1">TonB-linked outer membrane protein, SusC/RagA family</fullName>
    </submittedName>
</protein>
<accession>A0ACC0TXK5</accession>
<proteinExistence type="predicted"/>
<gene>
    <name evidence="1" type="ORF">F5148DRAFT_1289403</name>
</gene>
<dbReference type="EMBL" id="JAGFNK010000324">
    <property type="protein sequence ID" value="KAI9452835.1"/>
    <property type="molecule type" value="Genomic_DNA"/>
</dbReference>